<protein>
    <submittedName>
        <fullName evidence="1 3">Uncharacterized protein</fullName>
    </submittedName>
</protein>
<reference evidence="3" key="3">
    <citation type="submission" date="2025-04" db="UniProtKB">
        <authorList>
            <consortium name="RefSeq"/>
        </authorList>
    </citation>
    <scope>IDENTIFICATION</scope>
    <source>
        <strain evidence="3">CBS 304.34</strain>
    </source>
</reference>
<evidence type="ECO:0000313" key="2">
    <source>
        <dbReference type="Proteomes" id="UP000504636"/>
    </source>
</evidence>
<gene>
    <name evidence="1 3" type="ORF">BDZ99DRAFT_524149</name>
</gene>
<dbReference type="OrthoDB" id="10428767at2759"/>
<dbReference type="Proteomes" id="UP000504636">
    <property type="component" value="Unplaced"/>
</dbReference>
<reference evidence="1 3" key="1">
    <citation type="journal article" date="2020" name="Stud. Mycol.">
        <title>101 Dothideomycetes genomes: a test case for predicting lifestyles and emergence of pathogens.</title>
        <authorList>
            <person name="Haridas S."/>
            <person name="Albert R."/>
            <person name="Binder M."/>
            <person name="Bloem J."/>
            <person name="Labutti K."/>
            <person name="Salamov A."/>
            <person name="Andreopoulos B."/>
            <person name="Baker S."/>
            <person name="Barry K."/>
            <person name="Bills G."/>
            <person name="Bluhm B."/>
            <person name="Cannon C."/>
            <person name="Castanera R."/>
            <person name="Culley D."/>
            <person name="Daum C."/>
            <person name="Ezra D."/>
            <person name="Gonzalez J."/>
            <person name="Henrissat B."/>
            <person name="Kuo A."/>
            <person name="Liang C."/>
            <person name="Lipzen A."/>
            <person name="Lutzoni F."/>
            <person name="Magnuson J."/>
            <person name="Mondo S."/>
            <person name="Nolan M."/>
            <person name="Ohm R."/>
            <person name="Pangilinan J."/>
            <person name="Park H.-J."/>
            <person name="Ramirez L."/>
            <person name="Alfaro M."/>
            <person name="Sun H."/>
            <person name="Tritt A."/>
            <person name="Yoshinaga Y."/>
            <person name="Zwiers L.-H."/>
            <person name="Turgeon B."/>
            <person name="Goodwin S."/>
            <person name="Spatafora J."/>
            <person name="Crous P."/>
            <person name="Grigoriev I."/>
        </authorList>
    </citation>
    <scope>NUCLEOTIDE SEQUENCE</scope>
    <source>
        <strain evidence="1 3">CBS 304.34</strain>
    </source>
</reference>
<organism evidence="1">
    <name type="scientific">Mytilinidion resinicola</name>
    <dbReference type="NCBI Taxonomy" id="574789"/>
    <lineage>
        <taxon>Eukaryota</taxon>
        <taxon>Fungi</taxon>
        <taxon>Dikarya</taxon>
        <taxon>Ascomycota</taxon>
        <taxon>Pezizomycotina</taxon>
        <taxon>Dothideomycetes</taxon>
        <taxon>Pleosporomycetidae</taxon>
        <taxon>Mytilinidiales</taxon>
        <taxon>Mytilinidiaceae</taxon>
        <taxon>Mytilinidion</taxon>
    </lineage>
</organism>
<evidence type="ECO:0000313" key="3">
    <source>
        <dbReference type="RefSeq" id="XP_033572868.1"/>
    </source>
</evidence>
<dbReference type="AlphaFoldDB" id="A0A6A6YD09"/>
<dbReference type="GeneID" id="54466764"/>
<keyword evidence="2" id="KW-1185">Reference proteome</keyword>
<evidence type="ECO:0000313" key="1">
    <source>
        <dbReference type="EMBL" id="KAF2805904.1"/>
    </source>
</evidence>
<name>A0A6A6YD09_9PEZI</name>
<accession>A0A6A6YD09</accession>
<proteinExistence type="predicted"/>
<reference evidence="3" key="2">
    <citation type="submission" date="2020-04" db="EMBL/GenBank/DDBJ databases">
        <authorList>
            <consortium name="NCBI Genome Project"/>
        </authorList>
    </citation>
    <scope>NUCLEOTIDE SEQUENCE</scope>
    <source>
        <strain evidence="3">CBS 304.34</strain>
    </source>
</reference>
<dbReference type="EMBL" id="MU003708">
    <property type="protein sequence ID" value="KAF2805904.1"/>
    <property type="molecule type" value="Genomic_DNA"/>
</dbReference>
<dbReference type="RefSeq" id="XP_033572868.1">
    <property type="nucleotide sequence ID" value="XM_033725871.1"/>
</dbReference>
<sequence>MSHSKNFGTEAARYLLRLLHLVLLEDSPQKIATAWGERHRVLQNGHYRTLNVVRFRAEQAEAWQMPKDIDAEAARAILENNTCDDAPVILGSILEDVYGEDTVEVLTLWVYPRLYALRAGVPPSPKRLHTVLRIGTNILDLTGGQFGFKWLWGSERDYREQFEAPGGLEVCVSLPKLWTDMAEDRPRMNVMYAFLRFTLKVGQDRWLKANGETLEGVIMGEDEDKREDLLEKLRVCAEGVWEERGLW</sequence>